<keyword evidence="2" id="KW-1185">Reference proteome</keyword>
<evidence type="ECO:0000313" key="1">
    <source>
        <dbReference type="EMBL" id="CAI9273715.1"/>
    </source>
</evidence>
<dbReference type="Proteomes" id="UP001177003">
    <property type="component" value="Chromosome 2"/>
</dbReference>
<evidence type="ECO:0000313" key="2">
    <source>
        <dbReference type="Proteomes" id="UP001177003"/>
    </source>
</evidence>
<organism evidence="1 2">
    <name type="scientific">Lactuca saligna</name>
    <name type="common">Willowleaf lettuce</name>
    <dbReference type="NCBI Taxonomy" id="75948"/>
    <lineage>
        <taxon>Eukaryota</taxon>
        <taxon>Viridiplantae</taxon>
        <taxon>Streptophyta</taxon>
        <taxon>Embryophyta</taxon>
        <taxon>Tracheophyta</taxon>
        <taxon>Spermatophyta</taxon>
        <taxon>Magnoliopsida</taxon>
        <taxon>eudicotyledons</taxon>
        <taxon>Gunneridae</taxon>
        <taxon>Pentapetalae</taxon>
        <taxon>asterids</taxon>
        <taxon>campanulids</taxon>
        <taxon>Asterales</taxon>
        <taxon>Asteraceae</taxon>
        <taxon>Cichorioideae</taxon>
        <taxon>Cichorieae</taxon>
        <taxon>Lactucinae</taxon>
        <taxon>Lactuca</taxon>
    </lineage>
</organism>
<dbReference type="EMBL" id="OX465078">
    <property type="protein sequence ID" value="CAI9273715.1"/>
    <property type="molecule type" value="Genomic_DNA"/>
</dbReference>
<gene>
    <name evidence="1" type="ORF">LSALG_LOCUS13843</name>
</gene>
<protein>
    <submittedName>
        <fullName evidence="1">Uncharacterized protein</fullName>
    </submittedName>
</protein>
<dbReference type="AlphaFoldDB" id="A0AA36DW56"/>
<reference evidence="1" key="1">
    <citation type="submission" date="2023-04" db="EMBL/GenBank/DDBJ databases">
        <authorList>
            <person name="Vijverberg K."/>
            <person name="Xiong W."/>
            <person name="Schranz E."/>
        </authorList>
    </citation>
    <scope>NUCLEOTIDE SEQUENCE</scope>
</reference>
<accession>A0AA36DW56</accession>
<sequence length="207" mass="23771">MYYGYQSKGTYAPLDLSPLLVVEHYSVEGEEHSTQIKQLHQEVFPSFCPVLELAISFSHLDNHRLIYQSLHFVCHRAVFHVSITVPHRLLCPITYTSFHRLPFHIIFPPNPLSLLTLTPATSIAEFQPPSPPRESIQPLHKPYYSIPHVSRTSIDGEFVSNFPSAFSTVDRHQDHPQAKTPPLFQKPSSVRCLLFGLLSYLFFLSWF</sequence>
<proteinExistence type="predicted"/>
<name>A0AA36DW56_LACSI</name>